<name>A0A8X6R4T0_NEPPI</name>
<dbReference type="Pfam" id="PF07727">
    <property type="entry name" value="RVT_2"/>
    <property type="match status" value="1"/>
</dbReference>
<evidence type="ECO:0000259" key="1">
    <source>
        <dbReference type="Pfam" id="PF07727"/>
    </source>
</evidence>
<reference evidence="2" key="1">
    <citation type="submission" date="2020-08" db="EMBL/GenBank/DDBJ databases">
        <title>Multicomponent nature underlies the extraordinary mechanical properties of spider dragline silk.</title>
        <authorList>
            <person name="Kono N."/>
            <person name="Nakamura H."/>
            <person name="Mori M."/>
            <person name="Yoshida Y."/>
            <person name="Ohtoshi R."/>
            <person name="Malay A.D."/>
            <person name="Moran D.A.P."/>
            <person name="Tomita M."/>
            <person name="Numata K."/>
            <person name="Arakawa K."/>
        </authorList>
    </citation>
    <scope>NUCLEOTIDE SEQUENCE</scope>
</reference>
<keyword evidence="3" id="KW-1185">Reference proteome</keyword>
<feature type="domain" description="Reverse transcriptase Ty1/copia-type" evidence="1">
    <location>
        <begin position="2"/>
        <end position="129"/>
    </location>
</feature>
<dbReference type="AlphaFoldDB" id="A0A8X6R4T0"/>
<proteinExistence type="predicted"/>
<dbReference type="PANTHER" id="PTHR11439">
    <property type="entry name" value="GAG-POL-RELATED RETROTRANSPOSON"/>
    <property type="match status" value="1"/>
</dbReference>
<comment type="caution">
    <text evidence="2">The sequence shown here is derived from an EMBL/GenBank/DDBJ whole genome shotgun (WGS) entry which is preliminary data.</text>
</comment>
<protein>
    <submittedName>
        <fullName evidence="2">Retrovirus-related Pol polyprotein from transposon TNT 1-94</fullName>
    </submittedName>
</protein>
<sequence length="270" mass="31515">MQYKARLVVKRYNQNFGTDYDETFAPVVKHTTIRAFLTAEVYKRMCVKHMDIKTAFLHGDLYEDIYMKHPEGYTTSGEEQKSCKLKKSLYGLQQAAKAWKQTTAEVLQLKNFQQSIADICLFTKEEKEDNSEYRQAIGALLYISTVSRPDVSLTVNKLGRRNEIPTEKDWTALKKLIMYLNTTNHVLNHVLNHNFNLVINNMSPPVLTYYTDADWASYTSTRNKWKCLSYRGQPHFLVFENTELHHTFFLRIRVYCSAKTVVVDTSLERP</sequence>
<dbReference type="PANTHER" id="PTHR11439:SF463">
    <property type="entry name" value="REVERSE TRANSCRIPTASE TY1_COPIA-TYPE DOMAIN-CONTAINING PROTEIN"/>
    <property type="match status" value="1"/>
</dbReference>
<evidence type="ECO:0000313" key="2">
    <source>
        <dbReference type="EMBL" id="GFU47248.1"/>
    </source>
</evidence>
<dbReference type="EMBL" id="BMAW01037183">
    <property type="protein sequence ID" value="GFU47248.1"/>
    <property type="molecule type" value="Genomic_DNA"/>
</dbReference>
<accession>A0A8X6R4T0</accession>
<organism evidence="2 3">
    <name type="scientific">Nephila pilipes</name>
    <name type="common">Giant wood spider</name>
    <name type="synonym">Nephila maculata</name>
    <dbReference type="NCBI Taxonomy" id="299642"/>
    <lineage>
        <taxon>Eukaryota</taxon>
        <taxon>Metazoa</taxon>
        <taxon>Ecdysozoa</taxon>
        <taxon>Arthropoda</taxon>
        <taxon>Chelicerata</taxon>
        <taxon>Arachnida</taxon>
        <taxon>Araneae</taxon>
        <taxon>Araneomorphae</taxon>
        <taxon>Entelegynae</taxon>
        <taxon>Araneoidea</taxon>
        <taxon>Nephilidae</taxon>
        <taxon>Nephila</taxon>
    </lineage>
</organism>
<dbReference type="OrthoDB" id="6516490at2759"/>
<dbReference type="Proteomes" id="UP000887013">
    <property type="component" value="Unassembled WGS sequence"/>
</dbReference>
<evidence type="ECO:0000313" key="3">
    <source>
        <dbReference type="Proteomes" id="UP000887013"/>
    </source>
</evidence>
<dbReference type="InterPro" id="IPR013103">
    <property type="entry name" value="RVT_2"/>
</dbReference>
<gene>
    <name evidence="2" type="ORF">NPIL_544681</name>
</gene>